<dbReference type="AlphaFoldDB" id="A0A0V1LNQ9"/>
<gene>
    <name evidence="1" type="ORF">T02_3956</name>
</gene>
<comment type="caution">
    <text evidence="1">The sequence shown here is derived from an EMBL/GenBank/DDBJ whole genome shotgun (WGS) entry which is preliminary data.</text>
</comment>
<evidence type="ECO:0000313" key="1">
    <source>
        <dbReference type="EMBL" id="KRZ61125.1"/>
    </source>
</evidence>
<organism evidence="1 2">
    <name type="scientific">Trichinella nativa</name>
    <dbReference type="NCBI Taxonomy" id="6335"/>
    <lineage>
        <taxon>Eukaryota</taxon>
        <taxon>Metazoa</taxon>
        <taxon>Ecdysozoa</taxon>
        <taxon>Nematoda</taxon>
        <taxon>Enoplea</taxon>
        <taxon>Dorylaimia</taxon>
        <taxon>Trichinellida</taxon>
        <taxon>Trichinellidae</taxon>
        <taxon>Trichinella</taxon>
    </lineage>
</organism>
<reference evidence="1 2" key="1">
    <citation type="submission" date="2015-05" db="EMBL/GenBank/DDBJ databases">
        <title>Evolution of Trichinella species and genotypes.</title>
        <authorList>
            <person name="Korhonen P.K."/>
            <person name="Edoardo P."/>
            <person name="Giuseppe L.R."/>
            <person name="Gasser R.B."/>
        </authorList>
    </citation>
    <scope>NUCLEOTIDE SEQUENCE [LARGE SCALE GENOMIC DNA]</scope>
    <source>
        <strain evidence="1">ISS10</strain>
    </source>
</reference>
<name>A0A0V1LNQ9_9BILA</name>
<evidence type="ECO:0000313" key="2">
    <source>
        <dbReference type="Proteomes" id="UP000054721"/>
    </source>
</evidence>
<dbReference type="Proteomes" id="UP000054721">
    <property type="component" value="Unassembled WGS sequence"/>
</dbReference>
<protein>
    <submittedName>
        <fullName evidence="1">Uncharacterized protein</fullName>
    </submittedName>
</protein>
<dbReference type="EMBL" id="JYDW01000021">
    <property type="protein sequence ID" value="KRZ61125.1"/>
    <property type="molecule type" value="Genomic_DNA"/>
</dbReference>
<keyword evidence="2" id="KW-1185">Reference proteome</keyword>
<accession>A0A0V1LNQ9</accession>
<sequence>MLSNQICNKNNDNSCTSVYYLIFKSQRIGRNKKLTEIIQNDMIKMFKNKQCFSKINTHY</sequence>
<proteinExistence type="predicted"/>